<dbReference type="PROSITE" id="PS50042">
    <property type="entry name" value="CNMP_BINDING_3"/>
    <property type="match status" value="1"/>
</dbReference>
<gene>
    <name evidence="6" type="ORF">KGD82_25970</name>
</gene>
<organism evidence="6 7">
    <name type="scientific">Nocardiopsis eucommiae</name>
    <dbReference type="NCBI Taxonomy" id="2831970"/>
    <lineage>
        <taxon>Bacteria</taxon>
        <taxon>Bacillati</taxon>
        <taxon>Actinomycetota</taxon>
        <taxon>Actinomycetes</taxon>
        <taxon>Streptosporangiales</taxon>
        <taxon>Nocardiopsidaceae</taxon>
        <taxon>Nocardiopsis</taxon>
    </lineage>
</organism>
<dbReference type="GO" id="GO:0003677">
    <property type="term" value="F:DNA binding"/>
    <property type="evidence" value="ECO:0007669"/>
    <property type="project" value="UniProtKB-KW"/>
</dbReference>
<dbReference type="InterPro" id="IPR014710">
    <property type="entry name" value="RmlC-like_jellyroll"/>
</dbReference>
<dbReference type="Gene3D" id="1.10.10.10">
    <property type="entry name" value="Winged helix-like DNA-binding domain superfamily/Winged helix DNA-binding domain"/>
    <property type="match status" value="1"/>
</dbReference>
<sequence>MTDWPPGSFMSRLGPRTVDRLLALAPPRHIPANRVLIAQGDAEEQVMLLGPPENGTPADPACVKITSVLRNGTEAMFGIRRWGDLVGELGMFRDTRPSATVTSCAPHSIRVYPHQVFEVFLEEHPEAWRAMLAVMGERQECADRQRAEFAGYEVEARVARILVDMARRHGVPTDEGVHLGVRLSHTDLGKLVGARTDAVGNAIRRFRSEGLLITSYRRVVIVDMERLNGVFESAL</sequence>
<accession>A0A975L9D7</accession>
<dbReference type="AlphaFoldDB" id="A0A975L9D7"/>
<dbReference type="InterPro" id="IPR036390">
    <property type="entry name" value="WH_DNA-bd_sf"/>
</dbReference>
<evidence type="ECO:0000259" key="4">
    <source>
        <dbReference type="PROSITE" id="PS50042"/>
    </source>
</evidence>
<keyword evidence="2" id="KW-0238">DNA-binding</keyword>
<dbReference type="InterPro" id="IPR018490">
    <property type="entry name" value="cNMP-bd_dom_sf"/>
</dbReference>
<dbReference type="SUPFAM" id="SSF46785">
    <property type="entry name" value="Winged helix' DNA-binding domain"/>
    <property type="match status" value="1"/>
</dbReference>
<dbReference type="Pfam" id="PF13545">
    <property type="entry name" value="HTH_Crp_2"/>
    <property type="match status" value="1"/>
</dbReference>
<feature type="domain" description="Cyclic nucleotide-binding" evidence="4">
    <location>
        <begin position="9"/>
        <end position="138"/>
    </location>
</feature>
<dbReference type="SUPFAM" id="SSF51206">
    <property type="entry name" value="cAMP-binding domain-like"/>
    <property type="match status" value="1"/>
</dbReference>
<name>A0A975L9D7_9ACTN</name>
<dbReference type="PROSITE" id="PS51063">
    <property type="entry name" value="HTH_CRP_2"/>
    <property type="match status" value="1"/>
</dbReference>
<keyword evidence="7" id="KW-1185">Reference proteome</keyword>
<dbReference type="KEGG" id="nec:KGD82_25970"/>
<evidence type="ECO:0000256" key="2">
    <source>
        <dbReference type="ARBA" id="ARBA00023125"/>
    </source>
</evidence>
<reference evidence="6" key="1">
    <citation type="submission" date="2021-05" db="EMBL/GenBank/DDBJ databases">
        <authorList>
            <person name="Kaiqin L."/>
            <person name="Jian G."/>
        </authorList>
    </citation>
    <scope>NUCLEOTIDE SEQUENCE</scope>
    <source>
        <strain evidence="6">HDS5</strain>
    </source>
</reference>
<evidence type="ECO:0000256" key="3">
    <source>
        <dbReference type="ARBA" id="ARBA00023163"/>
    </source>
</evidence>
<dbReference type="CDD" id="cd00038">
    <property type="entry name" value="CAP_ED"/>
    <property type="match status" value="1"/>
</dbReference>
<evidence type="ECO:0000256" key="1">
    <source>
        <dbReference type="ARBA" id="ARBA00023015"/>
    </source>
</evidence>
<keyword evidence="3" id="KW-0804">Transcription</keyword>
<dbReference type="EMBL" id="CP074402">
    <property type="protein sequence ID" value="QVJ01440.1"/>
    <property type="molecule type" value="Genomic_DNA"/>
</dbReference>
<dbReference type="Pfam" id="PF00027">
    <property type="entry name" value="cNMP_binding"/>
    <property type="match status" value="1"/>
</dbReference>
<proteinExistence type="predicted"/>
<dbReference type="InterPro" id="IPR012318">
    <property type="entry name" value="HTH_CRP"/>
</dbReference>
<dbReference type="Gene3D" id="2.60.120.10">
    <property type="entry name" value="Jelly Rolls"/>
    <property type="match status" value="1"/>
</dbReference>
<dbReference type="SMART" id="SM00100">
    <property type="entry name" value="cNMP"/>
    <property type="match status" value="1"/>
</dbReference>
<dbReference type="InterPro" id="IPR036388">
    <property type="entry name" value="WH-like_DNA-bd_sf"/>
</dbReference>
<evidence type="ECO:0000313" key="6">
    <source>
        <dbReference type="EMBL" id="QVJ01440.1"/>
    </source>
</evidence>
<dbReference type="InterPro" id="IPR000595">
    <property type="entry name" value="cNMP-bd_dom"/>
</dbReference>
<dbReference type="RefSeq" id="WP_378735882.1">
    <property type="nucleotide sequence ID" value="NZ_CBDRIY010000029.1"/>
</dbReference>
<evidence type="ECO:0000313" key="7">
    <source>
        <dbReference type="Proteomes" id="UP000682416"/>
    </source>
</evidence>
<dbReference type="SMART" id="SM00419">
    <property type="entry name" value="HTH_CRP"/>
    <property type="match status" value="1"/>
</dbReference>
<keyword evidence="1" id="KW-0805">Transcription regulation</keyword>
<evidence type="ECO:0000259" key="5">
    <source>
        <dbReference type="PROSITE" id="PS51063"/>
    </source>
</evidence>
<protein>
    <submittedName>
        <fullName evidence="6">Crp/Fnr family transcriptional regulator</fullName>
    </submittedName>
</protein>
<feature type="domain" description="HTH crp-type" evidence="5">
    <location>
        <begin position="152"/>
        <end position="225"/>
    </location>
</feature>
<dbReference type="Proteomes" id="UP000682416">
    <property type="component" value="Chromosome"/>
</dbReference>
<dbReference type="GO" id="GO:0006355">
    <property type="term" value="P:regulation of DNA-templated transcription"/>
    <property type="evidence" value="ECO:0007669"/>
    <property type="project" value="InterPro"/>
</dbReference>